<dbReference type="STRING" id="1348612.A0A397GJ12"/>
<accession>A0A397GJ12</accession>
<evidence type="ECO:0000313" key="2">
    <source>
        <dbReference type="Proteomes" id="UP000266861"/>
    </source>
</evidence>
<dbReference type="OrthoDB" id="2445660at2759"/>
<reference evidence="1 2" key="1">
    <citation type="submission" date="2018-08" db="EMBL/GenBank/DDBJ databases">
        <title>Genome and evolution of the arbuscular mycorrhizal fungus Diversispora epigaea (formerly Glomus versiforme) and its bacterial endosymbionts.</title>
        <authorList>
            <person name="Sun X."/>
            <person name="Fei Z."/>
            <person name="Harrison M."/>
        </authorList>
    </citation>
    <scope>NUCLEOTIDE SEQUENCE [LARGE SCALE GENOMIC DNA]</scope>
    <source>
        <strain evidence="1 2">IT104</strain>
    </source>
</reference>
<organism evidence="1 2">
    <name type="scientific">Diversispora epigaea</name>
    <dbReference type="NCBI Taxonomy" id="1348612"/>
    <lineage>
        <taxon>Eukaryota</taxon>
        <taxon>Fungi</taxon>
        <taxon>Fungi incertae sedis</taxon>
        <taxon>Mucoromycota</taxon>
        <taxon>Glomeromycotina</taxon>
        <taxon>Glomeromycetes</taxon>
        <taxon>Diversisporales</taxon>
        <taxon>Diversisporaceae</taxon>
        <taxon>Diversispora</taxon>
    </lineage>
</organism>
<dbReference type="Proteomes" id="UP000266861">
    <property type="component" value="Unassembled WGS sequence"/>
</dbReference>
<dbReference type="AlphaFoldDB" id="A0A397GJ12"/>
<keyword evidence="2" id="KW-1185">Reference proteome</keyword>
<comment type="caution">
    <text evidence="1">The sequence shown here is derived from an EMBL/GenBank/DDBJ whole genome shotgun (WGS) entry which is preliminary data.</text>
</comment>
<evidence type="ECO:0000313" key="1">
    <source>
        <dbReference type="EMBL" id="RHZ48020.1"/>
    </source>
</evidence>
<gene>
    <name evidence="1" type="ORF">Glove_562g16</name>
</gene>
<protein>
    <recommendedName>
        <fullName evidence="3">Helitron helicase-like domain-containing protein</fullName>
    </recommendedName>
</protein>
<dbReference type="EMBL" id="PQFF01000477">
    <property type="protein sequence ID" value="RHZ48020.1"/>
    <property type="molecule type" value="Genomic_DNA"/>
</dbReference>
<name>A0A397GJ12_9GLOM</name>
<evidence type="ECO:0008006" key="3">
    <source>
        <dbReference type="Google" id="ProtNLM"/>
    </source>
</evidence>
<proteinExistence type="predicted"/>
<sequence>MWGPALSGEKCRKSFPRQFAPYTYYDQFQNRGAAHTHGVFWTNKTIEEMINENTIRSDIPDPQIEPELYQLVMNYQIHTCNERCGAQRYLVKNVGKVSRDNLHHILTMTVRLYDIHIVALTTMING</sequence>